<evidence type="ECO:0000256" key="2">
    <source>
        <dbReference type="ARBA" id="ARBA00022692"/>
    </source>
</evidence>
<sequence length="287" mass="32087">MDVSTMLIWLAIPVFIVAVAAEAVYLTRRGKPYDYRDSATSILAGLGYQLLNIPWALAELAIFASVSSLVPWHLEGWVAWAVALIGVDFAYYWFHRAHHEIRAFWSVHVVHHSSESFNLTTALRTPWLVVTSLPFLVPLALSGIDGKIIAASYAINLLYQFGIHTEVIDKLWAPIEFVFNTPSHHRVHHGSNTEYLDRNYGGVLIIWDRIFGSFEPENERAIYGLTKNVNTYNIAKINAHEIVAIWQDVKNAAKFSDKLGFLFRGPGWQPQPTQATGSAGMLGGATP</sequence>
<dbReference type="SUPFAM" id="SSF51679">
    <property type="entry name" value="Bacterial luciferase-like"/>
    <property type="match status" value="1"/>
</dbReference>
<dbReference type="PANTHER" id="PTHR21624:SF1">
    <property type="entry name" value="ALKYLGLYCEROL MONOOXYGENASE"/>
    <property type="match status" value="1"/>
</dbReference>
<dbReference type="EMBL" id="JADLRE010000010">
    <property type="protein sequence ID" value="MBF6226333.1"/>
    <property type="molecule type" value="Genomic_DNA"/>
</dbReference>
<dbReference type="RefSeq" id="WP_195033465.1">
    <property type="nucleotide sequence ID" value="NZ_JADLRE010000010.1"/>
</dbReference>
<accession>A0ABS0CD57</accession>
<reference evidence="9 10" key="1">
    <citation type="submission" date="2020-10" db="EMBL/GenBank/DDBJ databases">
        <title>Identification of Nocardia species via Next-generation sequencing and recognition of intraspecies genetic diversity.</title>
        <authorList>
            <person name="Li P."/>
            <person name="Li P."/>
            <person name="Lu B."/>
        </authorList>
    </citation>
    <scope>NUCLEOTIDE SEQUENCE [LARGE SCALE GENOMIC DNA]</scope>
    <source>
        <strain evidence="9 10">N-11</strain>
    </source>
</reference>
<feature type="domain" description="Fatty acid hydroxylase" evidence="8">
    <location>
        <begin position="80"/>
        <end position="213"/>
    </location>
</feature>
<keyword evidence="4" id="KW-0560">Oxidoreductase</keyword>
<evidence type="ECO:0000256" key="5">
    <source>
        <dbReference type="ARBA" id="ARBA00023098"/>
    </source>
</evidence>
<dbReference type="InterPro" id="IPR051689">
    <property type="entry name" value="Sterol_desaturase/TMEM195"/>
</dbReference>
<evidence type="ECO:0000313" key="9">
    <source>
        <dbReference type="EMBL" id="MBF6226333.1"/>
    </source>
</evidence>
<organism evidence="9 10">
    <name type="scientific">Nocardia abscessus</name>
    <dbReference type="NCBI Taxonomy" id="120957"/>
    <lineage>
        <taxon>Bacteria</taxon>
        <taxon>Bacillati</taxon>
        <taxon>Actinomycetota</taxon>
        <taxon>Actinomycetes</taxon>
        <taxon>Mycobacteriales</taxon>
        <taxon>Nocardiaceae</taxon>
        <taxon>Nocardia</taxon>
    </lineage>
</organism>
<feature type="transmembrane region" description="Helical" evidence="7">
    <location>
        <begin position="6"/>
        <end position="26"/>
    </location>
</feature>
<gene>
    <name evidence="9" type="ORF">IU470_14630</name>
</gene>
<evidence type="ECO:0000256" key="7">
    <source>
        <dbReference type="SAM" id="Phobius"/>
    </source>
</evidence>
<name>A0ABS0CD57_9NOCA</name>
<comment type="caution">
    <text evidence="9">The sequence shown here is derived from an EMBL/GenBank/DDBJ whole genome shotgun (WGS) entry which is preliminary data.</text>
</comment>
<evidence type="ECO:0000313" key="10">
    <source>
        <dbReference type="Proteomes" id="UP000807309"/>
    </source>
</evidence>
<keyword evidence="2 7" id="KW-0812">Transmembrane</keyword>
<dbReference type="PANTHER" id="PTHR21624">
    <property type="entry name" value="STEROL DESATURASE-RELATED PROTEIN"/>
    <property type="match status" value="1"/>
</dbReference>
<evidence type="ECO:0000256" key="3">
    <source>
        <dbReference type="ARBA" id="ARBA00022989"/>
    </source>
</evidence>
<dbReference type="InterPro" id="IPR036661">
    <property type="entry name" value="Luciferase-like_sf"/>
</dbReference>
<evidence type="ECO:0000256" key="4">
    <source>
        <dbReference type="ARBA" id="ARBA00023002"/>
    </source>
</evidence>
<keyword evidence="10" id="KW-1185">Reference proteome</keyword>
<keyword evidence="5" id="KW-0443">Lipid metabolism</keyword>
<evidence type="ECO:0000256" key="6">
    <source>
        <dbReference type="ARBA" id="ARBA00023136"/>
    </source>
</evidence>
<keyword evidence="3 7" id="KW-1133">Transmembrane helix</keyword>
<keyword evidence="6 7" id="KW-0472">Membrane</keyword>
<dbReference type="Pfam" id="PF04116">
    <property type="entry name" value="FA_hydroxylase"/>
    <property type="match status" value="1"/>
</dbReference>
<evidence type="ECO:0000256" key="1">
    <source>
        <dbReference type="ARBA" id="ARBA00004127"/>
    </source>
</evidence>
<protein>
    <submittedName>
        <fullName evidence="9">Sterol desaturase family protein</fullName>
    </submittedName>
</protein>
<dbReference type="Proteomes" id="UP000807309">
    <property type="component" value="Unassembled WGS sequence"/>
</dbReference>
<dbReference type="InterPro" id="IPR006694">
    <property type="entry name" value="Fatty_acid_hydroxylase"/>
</dbReference>
<comment type="subcellular location">
    <subcellularLocation>
        <location evidence="1">Endomembrane system</location>
        <topology evidence="1">Multi-pass membrane protein</topology>
    </subcellularLocation>
</comment>
<feature type="transmembrane region" description="Helical" evidence="7">
    <location>
        <begin position="77"/>
        <end position="94"/>
    </location>
</feature>
<feature type="transmembrane region" description="Helical" evidence="7">
    <location>
        <begin position="38"/>
        <end position="57"/>
    </location>
</feature>
<evidence type="ECO:0000259" key="8">
    <source>
        <dbReference type="Pfam" id="PF04116"/>
    </source>
</evidence>
<proteinExistence type="predicted"/>